<proteinExistence type="predicted"/>
<protein>
    <submittedName>
        <fullName evidence="10">Putative 3-phenylpropionic acid transporter</fullName>
    </submittedName>
</protein>
<dbReference type="InterPro" id="IPR024989">
    <property type="entry name" value="MFS_assoc_dom"/>
</dbReference>
<feature type="transmembrane region" description="Helical" evidence="8">
    <location>
        <begin position="48"/>
        <end position="68"/>
    </location>
</feature>
<comment type="subcellular location">
    <subcellularLocation>
        <location evidence="1">Cell inner membrane</location>
        <topology evidence="1">Multi-pass membrane protein</topology>
    </subcellularLocation>
</comment>
<dbReference type="GO" id="GO:0030395">
    <property type="term" value="F:lactose binding"/>
    <property type="evidence" value="ECO:0007669"/>
    <property type="project" value="TreeGrafter"/>
</dbReference>
<feature type="transmembrane region" description="Helical" evidence="8">
    <location>
        <begin position="218"/>
        <end position="242"/>
    </location>
</feature>
<dbReference type="PANTHER" id="PTHR23522:SF10">
    <property type="entry name" value="3-PHENYLPROPIONIC ACID TRANSPORTER-RELATED"/>
    <property type="match status" value="1"/>
</dbReference>
<feature type="transmembrane region" description="Helical" evidence="8">
    <location>
        <begin position="104"/>
        <end position="124"/>
    </location>
</feature>
<sequence length="400" mass="44002">MAQPTTFFTIQTRQALFYVLLFSMTGANLPFMPVWLDHHGMTGEQIGMILAVPLLLRAVSGPVSGLWADRFTLYRTPMMGLAAVAALFYALMALSEVYGPWRFAAFLILYTCAYTCSTSLSPMLDSMTWQLSRSQGFNYAVPRAIGSFAFVAAEVLLGLLLVWASPELILWWVVASVAIMAVSGRFILPPEPRQDLRHLQGTESGWQRLRVLLGNRGLFWLLLAVGCLQASHSFYYAFSTLIWKGSGLSTATCGYLWAVGVVGEIAFMMFGDRFRRRVGPWRMLILAAVLAVARWGVMAFGPPLWLLWPLQLLHIFSFAAVYFAGLELIYRLTPKGYEGLAQTVNAAYANGVMMGIGTMASGAVFAAFGVGGYGLMAGLAGIGLLSASWLYLKRERFVVP</sequence>
<feature type="transmembrane region" description="Helical" evidence="8">
    <location>
        <begin position="254"/>
        <end position="271"/>
    </location>
</feature>
<keyword evidence="5 8" id="KW-0812">Transmembrane</keyword>
<keyword evidence="6 8" id="KW-1133">Transmembrane helix</keyword>
<dbReference type="HOGENOM" id="CLU_013133_6_0_5"/>
<evidence type="ECO:0000256" key="7">
    <source>
        <dbReference type="ARBA" id="ARBA00023136"/>
    </source>
</evidence>
<gene>
    <name evidence="10" type="ORF">ABI_18650</name>
</gene>
<evidence type="ECO:0000313" key="11">
    <source>
        <dbReference type="Proteomes" id="UP000006512"/>
    </source>
</evidence>
<dbReference type="SUPFAM" id="SSF103473">
    <property type="entry name" value="MFS general substrate transporter"/>
    <property type="match status" value="1"/>
</dbReference>
<dbReference type="InterPro" id="IPR036259">
    <property type="entry name" value="MFS_trans_sf"/>
</dbReference>
<evidence type="ECO:0000256" key="1">
    <source>
        <dbReference type="ARBA" id="ARBA00004429"/>
    </source>
</evidence>
<dbReference type="Pfam" id="PF12832">
    <property type="entry name" value="MFS_1_like"/>
    <property type="match status" value="1"/>
</dbReference>
<evidence type="ECO:0000256" key="5">
    <source>
        <dbReference type="ARBA" id="ARBA00022692"/>
    </source>
</evidence>
<evidence type="ECO:0000256" key="8">
    <source>
        <dbReference type="SAM" id="Phobius"/>
    </source>
</evidence>
<dbReference type="InterPro" id="IPR026032">
    <property type="entry name" value="HcaT-like"/>
</dbReference>
<organism evidence="10 11">
    <name type="scientific">Asticcacaulis biprosthecium C19</name>
    <dbReference type="NCBI Taxonomy" id="715226"/>
    <lineage>
        <taxon>Bacteria</taxon>
        <taxon>Pseudomonadati</taxon>
        <taxon>Pseudomonadota</taxon>
        <taxon>Alphaproteobacteria</taxon>
        <taxon>Caulobacterales</taxon>
        <taxon>Caulobacteraceae</taxon>
        <taxon>Asticcacaulis</taxon>
    </lineage>
</organism>
<reference evidence="11" key="1">
    <citation type="submission" date="2011-03" db="EMBL/GenBank/DDBJ databases">
        <title>Draft genome sequence of Brevundimonas diminuta.</title>
        <authorList>
            <person name="Brown P.J.B."/>
            <person name="Buechlein A."/>
            <person name="Hemmerich C."/>
            <person name="Brun Y.V."/>
        </authorList>
    </citation>
    <scope>NUCLEOTIDE SEQUENCE [LARGE SCALE GENOMIC DNA]</scope>
    <source>
        <strain evidence="11">C19</strain>
    </source>
</reference>
<dbReference type="NCBIfam" id="NF037955">
    <property type="entry name" value="mfs"/>
    <property type="match status" value="1"/>
</dbReference>
<evidence type="ECO:0000256" key="6">
    <source>
        <dbReference type="ARBA" id="ARBA00022989"/>
    </source>
</evidence>
<dbReference type="GO" id="GO:0015528">
    <property type="term" value="F:lactose:proton symporter activity"/>
    <property type="evidence" value="ECO:0007669"/>
    <property type="project" value="TreeGrafter"/>
</dbReference>
<dbReference type="OrthoDB" id="9150135at2"/>
<keyword evidence="2" id="KW-0813">Transport</keyword>
<feature type="transmembrane region" description="Helical" evidence="8">
    <location>
        <begin position="169"/>
        <end position="188"/>
    </location>
</feature>
<dbReference type="EMBL" id="GL883077">
    <property type="protein sequence ID" value="EGF93425.1"/>
    <property type="molecule type" value="Genomic_DNA"/>
</dbReference>
<dbReference type="GO" id="GO:0005886">
    <property type="term" value="C:plasma membrane"/>
    <property type="evidence" value="ECO:0007669"/>
    <property type="project" value="UniProtKB-SubCell"/>
</dbReference>
<keyword evidence="7 8" id="KW-0472">Membrane</keyword>
<feature type="transmembrane region" description="Helical" evidence="8">
    <location>
        <begin position="312"/>
        <end position="333"/>
    </location>
</feature>
<dbReference type="STRING" id="715226.ABI_18650"/>
<dbReference type="eggNOG" id="COG2814">
    <property type="taxonomic scope" value="Bacteria"/>
</dbReference>
<evidence type="ECO:0000256" key="2">
    <source>
        <dbReference type="ARBA" id="ARBA00022448"/>
    </source>
</evidence>
<feature type="transmembrane region" description="Helical" evidence="8">
    <location>
        <begin position="283"/>
        <end position="306"/>
    </location>
</feature>
<feature type="transmembrane region" description="Helical" evidence="8">
    <location>
        <begin position="15"/>
        <end position="36"/>
    </location>
</feature>
<evidence type="ECO:0000256" key="3">
    <source>
        <dbReference type="ARBA" id="ARBA00022475"/>
    </source>
</evidence>
<feature type="transmembrane region" description="Helical" evidence="8">
    <location>
        <begin position="373"/>
        <end position="392"/>
    </location>
</feature>
<evidence type="ECO:0000256" key="4">
    <source>
        <dbReference type="ARBA" id="ARBA00022519"/>
    </source>
</evidence>
<dbReference type="PANTHER" id="PTHR23522">
    <property type="entry name" value="BLL5896 PROTEIN"/>
    <property type="match status" value="1"/>
</dbReference>
<dbReference type="Gene3D" id="1.20.1250.20">
    <property type="entry name" value="MFS general substrate transporter like domains"/>
    <property type="match status" value="2"/>
</dbReference>
<feature type="transmembrane region" description="Helical" evidence="8">
    <location>
        <begin position="80"/>
        <end position="98"/>
    </location>
</feature>
<feature type="transmembrane region" description="Helical" evidence="8">
    <location>
        <begin position="345"/>
        <end position="367"/>
    </location>
</feature>
<evidence type="ECO:0000313" key="10">
    <source>
        <dbReference type="EMBL" id="EGF93425.1"/>
    </source>
</evidence>
<keyword evidence="11" id="KW-1185">Reference proteome</keyword>
<feature type="domain" description="Major facilitator superfamily associated" evidence="9">
    <location>
        <begin position="15"/>
        <end position="369"/>
    </location>
</feature>
<accession>F4QL50</accession>
<keyword evidence="3" id="KW-1003">Cell membrane</keyword>
<dbReference type="AlphaFoldDB" id="F4QL50"/>
<feature type="transmembrane region" description="Helical" evidence="8">
    <location>
        <begin position="144"/>
        <end position="163"/>
    </location>
</feature>
<evidence type="ECO:0000259" key="9">
    <source>
        <dbReference type="Pfam" id="PF12832"/>
    </source>
</evidence>
<keyword evidence="4" id="KW-0997">Cell inner membrane</keyword>
<name>F4QL50_9CAUL</name>
<dbReference type="RefSeq" id="WP_006272622.1">
    <property type="nucleotide sequence ID" value="NZ_GL883077.1"/>
</dbReference>
<dbReference type="PIRSF" id="PIRSF004925">
    <property type="entry name" value="HcaT"/>
    <property type="match status" value="1"/>
</dbReference>
<dbReference type="Proteomes" id="UP000006512">
    <property type="component" value="Unassembled WGS sequence"/>
</dbReference>